<organism evidence="2 3">
    <name type="scientific">Cylindrobasidium torrendii FP15055 ss-10</name>
    <dbReference type="NCBI Taxonomy" id="1314674"/>
    <lineage>
        <taxon>Eukaryota</taxon>
        <taxon>Fungi</taxon>
        <taxon>Dikarya</taxon>
        <taxon>Basidiomycota</taxon>
        <taxon>Agaricomycotina</taxon>
        <taxon>Agaricomycetes</taxon>
        <taxon>Agaricomycetidae</taxon>
        <taxon>Agaricales</taxon>
        <taxon>Marasmiineae</taxon>
        <taxon>Physalacriaceae</taxon>
        <taxon>Cylindrobasidium</taxon>
    </lineage>
</organism>
<keyword evidence="3" id="KW-1185">Reference proteome</keyword>
<dbReference type="Gene3D" id="3.80.10.10">
    <property type="entry name" value="Ribonuclease Inhibitor"/>
    <property type="match status" value="1"/>
</dbReference>
<sequence length="403" mass="45525">MVGLLDLPSKILDHIVRYAIDNSCEACELSPVCKQFHQVLIRHMYKSVYATGSIKVRDAVLDLLHPYGHHIFDFRIHFLAEEFANGNVERLIYGFGCMTSLTRFAVSISLDKKPSPHGPSQTLMTTAERDQWVHLCSSLPSSLVYLHLIDFHVADAWEGIVASDFPSLEHLDLQLYGKIHPTSPQKLKHSSNLTSLTKISLSTHLFLRPSTVAELSKSTHLKELCIGPSDLTDMAHLECVRSVPAMAHSAEIEAMIAVLSPRIERLTTSFASAGLQLLLMQFPNLVHLTVHNVDFCWQNNDMKTFIVSFFASPLQPLEILYCARIPRCFAQWMDPSNKWPHLEQLIVWKSMSEDNGPVDWRPAKPSWVNVGGRMIMEGKWMGGDRLVLESNCIARGNLDWEID</sequence>
<evidence type="ECO:0000313" key="3">
    <source>
        <dbReference type="Proteomes" id="UP000054007"/>
    </source>
</evidence>
<proteinExistence type="predicted"/>
<dbReference type="SUPFAM" id="SSF52047">
    <property type="entry name" value="RNI-like"/>
    <property type="match status" value="1"/>
</dbReference>
<gene>
    <name evidence="2" type="ORF">CYLTODRAFT_140879</name>
</gene>
<evidence type="ECO:0000313" key="2">
    <source>
        <dbReference type="EMBL" id="KIY63368.1"/>
    </source>
</evidence>
<accession>A0A0D7AYC8</accession>
<dbReference type="EMBL" id="KN880701">
    <property type="protein sequence ID" value="KIY63368.1"/>
    <property type="molecule type" value="Genomic_DNA"/>
</dbReference>
<dbReference type="Proteomes" id="UP000054007">
    <property type="component" value="Unassembled WGS sequence"/>
</dbReference>
<feature type="domain" description="F-box" evidence="1">
    <location>
        <begin position="1"/>
        <end position="48"/>
    </location>
</feature>
<dbReference type="PROSITE" id="PS50181">
    <property type="entry name" value="FBOX"/>
    <property type="match status" value="1"/>
</dbReference>
<name>A0A0D7AYC8_9AGAR</name>
<dbReference type="AlphaFoldDB" id="A0A0D7AYC8"/>
<dbReference type="InterPro" id="IPR001810">
    <property type="entry name" value="F-box_dom"/>
</dbReference>
<reference evidence="2 3" key="1">
    <citation type="journal article" date="2015" name="Fungal Genet. Biol.">
        <title>Evolution of novel wood decay mechanisms in Agaricales revealed by the genome sequences of Fistulina hepatica and Cylindrobasidium torrendii.</title>
        <authorList>
            <person name="Floudas D."/>
            <person name="Held B.W."/>
            <person name="Riley R."/>
            <person name="Nagy L.G."/>
            <person name="Koehler G."/>
            <person name="Ransdell A.S."/>
            <person name="Younus H."/>
            <person name="Chow J."/>
            <person name="Chiniquy J."/>
            <person name="Lipzen A."/>
            <person name="Tritt A."/>
            <person name="Sun H."/>
            <person name="Haridas S."/>
            <person name="LaButti K."/>
            <person name="Ohm R.A."/>
            <person name="Kues U."/>
            <person name="Blanchette R.A."/>
            <person name="Grigoriev I.V."/>
            <person name="Minto R.E."/>
            <person name="Hibbett D.S."/>
        </authorList>
    </citation>
    <scope>NUCLEOTIDE SEQUENCE [LARGE SCALE GENOMIC DNA]</scope>
    <source>
        <strain evidence="2 3">FP15055 ss-10</strain>
    </source>
</reference>
<evidence type="ECO:0000259" key="1">
    <source>
        <dbReference type="PROSITE" id="PS50181"/>
    </source>
</evidence>
<protein>
    <recommendedName>
        <fullName evidence="1">F-box domain-containing protein</fullName>
    </recommendedName>
</protein>
<dbReference type="InterPro" id="IPR032675">
    <property type="entry name" value="LRR_dom_sf"/>
</dbReference>